<organism evidence="9 10">
    <name type="scientific">Candidatus Colimorpha enterica</name>
    <dbReference type="NCBI Taxonomy" id="3083063"/>
    <lineage>
        <taxon>Bacteria</taxon>
        <taxon>Pseudomonadati</taxon>
        <taxon>Bacteroidota</taxon>
        <taxon>Bacteroidia</taxon>
        <taxon>Bacteroidales</taxon>
        <taxon>Candidatus Colimorpha</taxon>
    </lineage>
</organism>
<feature type="transmembrane region" description="Helical" evidence="7">
    <location>
        <begin position="240"/>
        <end position="261"/>
    </location>
</feature>
<keyword evidence="5 7" id="KW-0472">Membrane</keyword>
<comment type="caution">
    <text evidence="9">The sequence shown here is derived from an EMBL/GenBank/DDBJ whole genome shotgun (WGS) entry which is preliminary data.</text>
</comment>
<dbReference type="Pfam" id="PF06738">
    <property type="entry name" value="ThrE"/>
    <property type="match status" value="1"/>
</dbReference>
<evidence type="ECO:0000256" key="6">
    <source>
        <dbReference type="ARBA" id="ARBA00034125"/>
    </source>
</evidence>
<feature type="transmembrane region" description="Helical" evidence="7">
    <location>
        <begin position="117"/>
        <end position="138"/>
    </location>
</feature>
<evidence type="ECO:0000259" key="8">
    <source>
        <dbReference type="Pfam" id="PF06738"/>
    </source>
</evidence>
<dbReference type="PANTHER" id="PTHR34390:SF2">
    <property type="entry name" value="SUCCINATE TRANSPORTER SUBUNIT YJJP-RELATED"/>
    <property type="match status" value="1"/>
</dbReference>
<feature type="transmembrane region" description="Helical" evidence="7">
    <location>
        <begin position="198"/>
        <end position="219"/>
    </location>
</feature>
<evidence type="ECO:0000256" key="7">
    <source>
        <dbReference type="SAM" id="Phobius"/>
    </source>
</evidence>
<evidence type="ECO:0000313" key="10">
    <source>
        <dbReference type="Proteomes" id="UP001139365"/>
    </source>
</evidence>
<accession>A0AAE3FJX6</accession>
<dbReference type="GO" id="GO:0015744">
    <property type="term" value="P:succinate transport"/>
    <property type="evidence" value="ECO:0007669"/>
    <property type="project" value="TreeGrafter"/>
</dbReference>
<comment type="subcellular location">
    <subcellularLocation>
        <location evidence="1">Cell membrane</location>
        <topology evidence="1">Multi-pass membrane protein</topology>
    </subcellularLocation>
</comment>
<gene>
    <name evidence="9" type="ORF">MR241_06360</name>
</gene>
<evidence type="ECO:0000256" key="1">
    <source>
        <dbReference type="ARBA" id="ARBA00004651"/>
    </source>
</evidence>
<evidence type="ECO:0000256" key="4">
    <source>
        <dbReference type="ARBA" id="ARBA00022989"/>
    </source>
</evidence>
<evidence type="ECO:0000256" key="5">
    <source>
        <dbReference type="ARBA" id="ARBA00023136"/>
    </source>
</evidence>
<comment type="similarity">
    <text evidence="6">Belongs to the ThrE exporter (TC 2.A.79) family.</text>
</comment>
<reference evidence="9 10" key="1">
    <citation type="submission" date="2022-03" db="EMBL/GenBank/DDBJ databases">
        <title>Metagenome-assembled genomes from swine fecal metagenomes.</title>
        <authorList>
            <person name="Holman D.B."/>
            <person name="Kommadath A."/>
        </authorList>
    </citation>
    <scope>NUCLEOTIDE SEQUENCE [LARGE SCALE GENOMIC DNA]</scope>
    <source>
        <strain evidence="9">SUG147</strain>
    </source>
</reference>
<dbReference type="AlphaFoldDB" id="A0AAE3FJX6"/>
<evidence type="ECO:0000256" key="2">
    <source>
        <dbReference type="ARBA" id="ARBA00022475"/>
    </source>
</evidence>
<keyword evidence="4 7" id="KW-1133">Transmembrane helix</keyword>
<evidence type="ECO:0000313" key="9">
    <source>
        <dbReference type="EMBL" id="MCI5755903.1"/>
    </source>
</evidence>
<dbReference type="Proteomes" id="UP001139365">
    <property type="component" value="Unassembled WGS sequence"/>
</dbReference>
<dbReference type="EMBL" id="JALEMU010000100">
    <property type="protein sequence ID" value="MCI5755903.1"/>
    <property type="molecule type" value="Genomic_DNA"/>
</dbReference>
<proteinExistence type="inferred from homology"/>
<protein>
    <submittedName>
        <fullName evidence="9">Threonine/serine exporter family protein</fullName>
    </submittedName>
</protein>
<dbReference type="InterPro" id="IPR010619">
    <property type="entry name" value="ThrE-like_N"/>
</dbReference>
<dbReference type="PANTHER" id="PTHR34390">
    <property type="entry name" value="UPF0442 PROTEIN YJJB-RELATED"/>
    <property type="match status" value="1"/>
</dbReference>
<feature type="transmembrane region" description="Helical" evidence="7">
    <location>
        <begin position="175"/>
        <end position="192"/>
    </location>
</feature>
<dbReference type="InterPro" id="IPR050539">
    <property type="entry name" value="ThrE_Dicarb/AminoAcid_Exp"/>
</dbReference>
<dbReference type="GO" id="GO:0005886">
    <property type="term" value="C:plasma membrane"/>
    <property type="evidence" value="ECO:0007669"/>
    <property type="project" value="UniProtKB-SubCell"/>
</dbReference>
<evidence type="ECO:0000256" key="3">
    <source>
        <dbReference type="ARBA" id="ARBA00022692"/>
    </source>
</evidence>
<name>A0AAE3FJX6_9BACT</name>
<keyword evidence="3 7" id="KW-0812">Transmembrane</keyword>
<feature type="transmembrane region" description="Helical" evidence="7">
    <location>
        <begin position="144"/>
        <end position="163"/>
    </location>
</feature>
<dbReference type="GO" id="GO:0022857">
    <property type="term" value="F:transmembrane transporter activity"/>
    <property type="evidence" value="ECO:0007669"/>
    <property type="project" value="InterPro"/>
</dbReference>
<feature type="domain" description="Threonine/serine exporter-like N-terminal" evidence="8">
    <location>
        <begin position="14"/>
        <end position="256"/>
    </location>
</feature>
<sequence>MNGTPETASRLADTAMLAAVIILENGGETFRAEETAVRICRAAGKPETEVIALPTGIFITVRSESGSSVSSVARIKERAMNLCRVERANAYSREFDSGRMSLEELNAKLTALRHSTLASRPVVALFAGISSAMFTLLFEPSLSLSVLFDIAVTFICTFAAEYICTVSRLRSTHPFTVTFIGSAIMALIAALATGISGIGNLGCIIIGAITPLLPGVSLTNAIRDTVMGDIVSGTARLAETVIIAIAIAGGVGIVLAAYVNITGGAL</sequence>
<keyword evidence="2" id="KW-1003">Cell membrane</keyword>